<comment type="caution">
    <text evidence="1">The sequence shown here is derived from an EMBL/GenBank/DDBJ whole genome shotgun (WGS) entry which is preliminary data.</text>
</comment>
<evidence type="ECO:0000313" key="1">
    <source>
        <dbReference type="EMBL" id="MFD2866358.1"/>
    </source>
</evidence>
<dbReference type="Proteomes" id="UP001597601">
    <property type="component" value="Unassembled WGS sequence"/>
</dbReference>
<reference evidence="2" key="1">
    <citation type="journal article" date="2019" name="Int. J. Syst. Evol. Microbiol.">
        <title>The Global Catalogue of Microorganisms (GCM) 10K type strain sequencing project: providing services to taxonomists for standard genome sequencing and annotation.</title>
        <authorList>
            <consortium name="The Broad Institute Genomics Platform"/>
            <consortium name="The Broad Institute Genome Sequencing Center for Infectious Disease"/>
            <person name="Wu L."/>
            <person name="Ma J."/>
        </authorList>
    </citation>
    <scope>NUCLEOTIDE SEQUENCE [LARGE SCALE GENOMIC DNA]</scope>
    <source>
        <strain evidence="2">KCTC 52232</strain>
    </source>
</reference>
<gene>
    <name evidence="1" type="ORF">ACFSYC_16805</name>
</gene>
<accession>A0ABW5XTN4</accession>
<dbReference type="RefSeq" id="WP_377129920.1">
    <property type="nucleotide sequence ID" value="NZ_JBHUON010000025.1"/>
</dbReference>
<evidence type="ECO:0000313" key="2">
    <source>
        <dbReference type="Proteomes" id="UP001597601"/>
    </source>
</evidence>
<name>A0ABW5XTN4_9SPHI</name>
<protein>
    <submittedName>
        <fullName evidence="1">Uncharacterized protein</fullName>
    </submittedName>
</protein>
<proteinExistence type="predicted"/>
<sequence>MAEKGKWWVKDGVFYELHFNTDKTDTYTFEVIDEEHIKFKLKSTDVAFADSNYEFIDTKLTDLAE</sequence>
<organism evidence="1 2">
    <name type="scientific">Mucilaginibacter antarcticus</name>
    <dbReference type="NCBI Taxonomy" id="1855725"/>
    <lineage>
        <taxon>Bacteria</taxon>
        <taxon>Pseudomonadati</taxon>
        <taxon>Bacteroidota</taxon>
        <taxon>Sphingobacteriia</taxon>
        <taxon>Sphingobacteriales</taxon>
        <taxon>Sphingobacteriaceae</taxon>
        <taxon>Mucilaginibacter</taxon>
    </lineage>
</organism>
<keyword evidence="2" id="KW-1185">Reference proteome</keyword>
<dbReference type="EMBL" id="JBHUON010000025">
    <property type="protein sequence ID" value="MFD2866358.1"/>
    <property type="molecule type" value="Genomic_DNA"/>
</dbReference>